<evidence type="ECO:0000259" key="2">
    <source>
        <dbReference type="Pfam" id="PF08450"/>
    </source>
</evidence>
<dbReference type="Pfam" id="PF08450">
    <property type="entry name" value="SGL"/>
    <property type="match status" value="1"/>
</dbReference>
<feature type="domain" description="SMP-30/Gluconolactonase/LRE-like region" evidence="2">
    <location>
        <begin position="57"/>
        <end position="235"/>
    </location>
</feature>
<reference evidence="3" key="1">
    <citation type="submission" date="2022-12" db="EMBL/GenBank/DDBJ databases">
        <title>New Phytohabitans aurantiacus sp. RD004123 nov., an actinomycete isolated from soil.</title>
        <authorList>
            <person name="Triningsih D.W."/>
            <person name="Harunari E."/>
            <person name="Igarashi Y."/>
        </authorList>
    </citation>
    <scope>NUCLEOTIDE SEQUENCE</scope>
    <source>
        <strain evidence="3">RD004123</strain>
    </source>
</reference>
<sequence length="311" mass="31716">MLAGAATAALATVSGLAVAGEEPPAAELRDEITLPNGFQPEGIAIGTEPVAFFGSLANGAIFRADLVTGEGQVIGEPPGTPSVGMKLDDRGRLFVAGGRAGDARVIDATSGAALASLTLATEAESFVNDVVLTPSGAFFTDSTNPVLYHLPVDASGELPAQDDVVRIPLSGAIEYGDGINANGIALAPDGETLLIVQSNTGLLFTVDAATGETTRSEVVDVNGDGLLQNGDGLLVVGQTLFVVQNRLNTVAVLEINGTGSQADLVDQLSDERFDVPTTVAAVGDLLYLPNARFGTEATPDTEYNAVAIARP</sequence>
<keyword evidence="4" id="KW-1185">Reference proteome</keyword>
<comment type="caution">
    <text evidence="3">The sequence shown here is derived from an EMBL/GenBank/DDBJ whole genome shotgun (WGS) entry which is preliminary data.</text>
</comment>
<feature type="signal peptide" evidence="1">
    <location>
        <begin position="1"/>
        <end position="19"/>
    </location>
</feature>
<accession>A0ABQ5QSA9</accession>
<dbReference type="EMBL" id="BSDI01000009">
    <property type="protein sequence ID" value="GLH97284.1"/>
    <property type="molecule type" value="Genomic_DNA"/>
</dbReference>
<evidence type="ECO:0000313" key="3">
    <source>
        <dbReference type="EMBL" id="GLH97284.1"/>
    </source>
</evidence>
<keyword evidence="1" id="KW-0732">Signal</keyword>
<name>A0ABQ5QSA9_9ACTN</name>
<feature type="chain" id="PRO_5045560275" description="SMP-30/Gluconolactonase/LRE-like region domain-containing protein" evidence="1">
    <location>
        <begin position="20"/>
        <end position="311"/>
    </location>
</feature>
<dbReference type="InterPro" id="IPR013658">
    <property type="entry name" value="SGL"/>
</dbReference>
<evidence type="ECO:0000313" key="4">
    <source>
        <dbReference type="Proteomes" id="UP001144280"/>
    </source>
</evidence>
<dbReference type="Gene3D" id="2.120.10.30">
    <property type="entry name" value="TolB, C-terminal domain"/>
    <property type="match status" value="1"/>
</dbReference>
<protein>
    <recommendedName>
        <fullName evidence="2">SMP-30/Gluconolactonase/LRE-like region domain-containing protein</fullName>
    </recommendedName>
</protein>
<dbReference type="InterPro" id="IPR011042">
    <property type="entry name" value="6-blade_b-propeller_TolB-like"/>
</dbReference>
<organism evidence="3 4">
    <name type="scientific">Phytohabitans aurantiacus</name>
    <dbReference type="NCBI Taxonomy" id="3016789"/>
    <lineage>
        <taxon>Bacteria</taxon>
        <taxon>Bacillati</taxon>
        <taxon>Actinomycetota</taxon>
        <taxon>Actinomycetes</taxon>
        <taxon>Micromonosporales</taxon>
        <taxon>Micromonosporaceae</taxon>
    </lineage>
</organism>
<gene>
    <name evidence="3" type="ORF">Pa4123_25590</name>
</gene>
<dbReference type="SUPFAM" id="SSF63829">
    <property type="entry name" value="Calcium-dependent phosphotriesterase"/>
    <property type="match status" value="1"/>
</dbReference>
<proteinExistence type="predicted"/>
<dbReference type="Proteomes" id="UP001144280">
    <property type="component" value="Unassembled WGS sequence"/>
</dbReference>
<evidence type="ECO:0000256" key="1">
    <source>
        <dbReference type="SAM" id="SignalP"/>
    </source>
</evidence>